<evidence type="ECO:0000259" key="5">
    <source>
        <dbReference type="Pfam" id="PF00501"/>
    </source>
</evidence>
<dbReference type="PANTHER" id="PTHR43201:SF5">
    <property type="entry name" value="MEDIUM-CHAIN ACYL-COA LIGASE ACSF2, MITOCHONDRIAL"/>
    <property type="match status" value="1"/>
</dbReference>
<keyword evidence="2" id="KW-0436">Ligase</keyword>
<keyword evidence="3" id="KW-0547">Nucleotide-binding</keyword>
<dbReference type="InterPro" id="IPR045310">
    <property type="entry name" value="Pcs60-like"/>
</dbReference>
<dbReference type="PROSITE" id="PS00455">
    <property type="entry name" value="AMP_BINDING"/>
    <property type="match status" value="1"/>
</dbReference>
<dbReference type="Gene3D" id="3.30.300.30">
    <property type="match status" value="1"/>
</dbReference>
<dbReference type="Proteomes" id="UP000437736">
    <property type="component" value="Unassembled WGS sequence"/>
</dbReference>
<evidence type="ECO:0000256" key="2">
    <source>
        <dbReference type="ARBA" id="ARBA00022598"/>
    </source>
</evidence>
<accession>A0ABW9QYR9</accession>
<evidence type="ECO:0000256" key="4">
    <source>
        <dbReference type="ARBA" id="ARBA00022840"/>
    </source>
</evidence>
<dbReference type="Gene3D" id="3.40.50.12780">
    <property type="entry name" value="N-terminal domain of ligase-like"/>
    <property type="match status" value="1"/>
</dbReference>
<proteinExistence type="inferred from homology"/>
<dbReference type="Pfam" id="PF00501">
    <property type="entry name" value="AMP-binding"/>
    <property type="match status" value="1"/>
</dbReference>
<sequence length="502" mass="52799">MTETIAALVARAAQGGSLATVEGEEVRGGDLGAAVERFAGALRSLGLGPGDRVGIVLPNGPEMALALLASMVVGSAAPLNPKYREEEFRFYLEDLRPAAVIVGADDAGPSDVVAAAVPAGVPLVRVAGQGFAAELTTGDGQAGGGQRSGRAPSGADEALVLHTSGTTSRPKIVPLRQRNLYSSARNIAASLRLTEADRSLAVMPLFHIHGIMASLLAPLSAGGSAVVTPGFDAFGFHRWLAESAATYYTAVPTMHQMVLARAPKDRPHALRLIRSSSARLPAAVREGLEERFAVPVIEAYGMTEASHQIACSPLPPGPHKPGSVGVATGVDVAILDREGRQLPAGERGEISIKGPTVITAYENNPSANEAAFTDGWFRTGDEGVLDEDGYLFITGRLKEQINKGGEKISPLEVDEVLLRHPQVAEAVTFAIPHDKLGEEVGAAVVLAPGEELSDVELRRFLSERLAAFKVPRTIVFVDEVPKGATGKLQRIGLWERLQADAR</sequence>
<evidence type="ECO:0000313" key="8">
    <source>
        <dbReference type="Proteomes" id="UP000437736"/>
    </source>
</evidence>
<comment type="caution">
    <text evidence="7">The sequence shown here is derived from an EMBL/GenBank/DDBJ whole genome shotgun (WGS) entry which is preliminary data.</text>
</comment>
<dbReference type="InterPro" id="IPR025110">
    <property type="entry name" value="AMP-bd_C"/>
</dbReference>
<dbReference type="InterPro" id="IPR020845">
    <property type="entry name" value="AMP-binding_CS"/>
</dbReference>
<evidence type="ECO:0000256" key="3">
    <source>
        <dbReference type="ARBA" id="ARBA00022741"/>
    </source>
</evidence>
<protein>
    <submittedName>
        <fullName evidence="7">AMP-binding protein</fullName>
    </submittedName>
</protein>
<dbReference type="CDD" id="cd05926">
    <property type="entry name" value="FACL_fum10p_like"/>
    <property type="match status" value="1"/>
</dbReference>
<dbReference type="Pfam" id="PF13193">
    <property type="entry name" value="AMP-binding_C"/>
    <property type="match status" value="1"/>
</dbReference>
<comment type="similarity">
    <text evidence="1">Belongs to the ATP-dependent AMP-binding enzyme family.</text>
</comment>
<reference evidence="7 8" key="1">
    <citation type="submission" date="2019-11" db="EMBL/GenBank/DDBJ databases">
        <title>Acidiferrimicrobium australis gen. nov., sp. nov., an acidophilic and obligately heterotrophic, member of the Actinobacteria that catalyses dissimilatory oxido- reduction of iron isolated from metal-rich acidic water in Chile.</title>
        <authorList>
            <person name="Gonzalez D."/>
            <person name="Huber K."/>
            <person name="Hedrich S."/>
            <person name="Rojas-Villalobos C."/>
            <person name="Quatrini R."/>
            <person name="Dinamarca M.A."/>
            <person name="Schwarz A."/>
            <person name="Canales C."/>
            <person name="Nancucheo I."/>
        </authorList>
    </citation>
    <scope>NUCLEOTIDE SEQUENCE [LARGE SCALE GENOMIC DNA]</scope>
    <source>
        <strain evidence="7 8">USS-CCA1</strain>
    </source>
</reference>
<evidence type="ECO:0000313" key="7">
    <source>
        <dbReference type="EMBL" id="MST34819.1"/>
    </source>
</evidence>
<dbReference type="EMBL" id="WJHE01001233">
    <property type="protein sequence ID" value="MST34819.1"/>
    <property type="molecule type" value="Genomic_DNA"/>
</dbReference>
<organism evidence="7 8">
    <name type="scientific">Acidiferrimicrobium australe</name>
    <dbReference type="NCBI Taxonomy" id="2664430"/>
    <lineage>
        <taxon>Bacteria</taxon>
        <taxon>Bacillati</taxon>
        <taxon>Actinomycetota</taxon>
        <taxon>Acidimicrobiia</taxon>
        <taxon>Acidimicrobiales</taxon>
        <taxon>Acidimicrobiaceae</taxon>
        <taxon>Acidiferrimicrobium</taxon>
    </lineage>
</organism>
<dbReference type="InterPro" id="IPR045851">
    <property type="entry name" value="AMP-bd_C_sf"/>
</dbReference>
<evidence type="ECO:0000259" key="6">
    <source>
        <dbReference type="Pfam" id="PF13193"/>
    </source>
</evidence>
<keyword evidence="8" id="KW-1185">Reference proteome</keyword>
<keyword evidence="4" id="KW-0067">ATP-binding</keyword>
<name>A0ABW9QYR9_9ACTN</name>
<feature type="domain" description="AMP-binding enzyme C-terminal" evidence="6">
    <location>
        <begin position="412"/>
        <end position="487"/>
    </location>
</feature>
<dbReference type="InterPro" id="IPR042099">
    <property type="entry name" value="ANL_N_sf"/>
</dbReference>
<gene>
    <name evidence="7" type="ORF">GHK86_19085</name>
</gene>
<dbReference type="SUPFAM" id="SSF56801">
    <property type="entry name" value="Acetyl-CoA synthetase-like"/>
    <property type="match status" value="1"/>
</dbReference>
<evidence type="ECO:0000256" key="1">
    <source>
        <dbReference type="ARBA" id="ARBA00006432"/>
    </source>
</evidence>
<feature type="domain" description="AMP-dependent synthetase/ligase" evidence="5">
    <location>
        <begin position="23"/>
        <end position="361"/>
    </location>
</feature>
<dbReference type="PANTHER" id="PTHR43201">
    <property type="entry name" value="ACYL-COA SYNTHETASE"/>
    <property type="match status" value="1"/>
</dbReference>
<dbReference type="InterPro" id="IPR000873">
    <property type="entry name" value="AMP-dep_synth/lig_dom"/>
</dbReference>